<dbReference type="PROSITE" id="PS00107">
    <property type="entry name" value="PROTEIN_KINASE_ATP"/>
    <property type="match status" value="1"/>
</dbReference>
<dbReference type="SUPFAM" id="SSF52047">
    <property type="entry name" value="RNI-like"/>
    <property type="match status" value="1"/>
</dbReference>
<dbReference type="SMART" id="SM00369">
    <property type="entry name" value="LRR_TYP"/>
    <property type="match status" value="11"/>
</dbReference>
<dbReference type="FunFam" id="3.30.200.20:FF:000661">
    <property type="entry name" value="Serine-threonine protein kinase plant-type"/>
    <property type="match status" value="1"/>
</dbReference>
<dbReference type="Pfam" id="PF08263">
    <property type="entry name" value="LRRNT_2"/>
    <property type="match status" value="1"/>
</dbReference>
<evidence type="ECO:0000256" key="14">
    <source>
        <dbReference type="ARBA" id="ARBA00022840"/>
    </source>
</evidence>
<accession>A0ABD1QG13</accession>
<evidence type="ECO:0000256" key="21">
    <source>
        <dbReference type="PROSITE-ProRule" id="PRU10141"/>
    </source>
</evidence>
<evidence type="ECO:0000256" key="5">
    <source>
        <dbReference type="ARBA" id="ARBA00022527"/>
    </source>
</evidence>
<feature type="chain" id="PRO_5044822719" description="non-specific serine/threonine protein kinase" evidence="23">
    <location>
        <begin position="24"/>
        <end position="1185"/>
    </location>
</feature>
<dbReference type="InterPro" id="IPR001611">
    <property type="entry name" value="Leu-rich_rpt"/>
</dbReference>
<keyword evidence="15 22" id="KW-1133">Transmembrane helix</keyword>
<keyword evidence="12 21" id="KW-0547">Nucleotide-binding</keyword>
<keyword evidence="13" id="KW-0418">Kinase</keyword>
<keyword evidence="11" id="KW-0677">Repeat</keyword>
<feature type="signal peptide" evidence="23">
    <location>
        <begin position="1"/>
        <end position="23"/>
    </location>
</feature>
<evidence type="ECO:0000256" key="20">
    <source>
        <dbReference type="ARBA" id="ARBA00048679"/>
    </source>
</evidence>
<evidence type="ECO:0000256" key="6">
    <source>
        <dbReference type="ARBA" id="ARBA00022553"/>
    </source>
</evidence>
<dbReference type="GO" id="GO:0005886">
    <property type="term" value="C:plasma membrane"/>
    <property type="evidence" value="ECO:0007669"/>
    <property type="project" value="UniProtKB-SubCell"/>
</dbReference>
<dbReference type="GO" id="GO:0051707">
    <property type="term" value="P:response to other organism"/>
    <property type="evidence" value="ECO:0007669"/>
    <property type="project" value="UniProtKB-ARBA"/>
</dbReference>
<evidence type="ECO:0000256" key="3">
    <source>
        <dbReference type="ARBA" id="ARBA00012513"/>
    </source>
</evidence>
<dbReference type="AlphaFoldDB" id="A0ABD1QG13"/>
<evidence type="ECO:0000259" key="24">
    <source>
        <dbReference type="PROSITE" id="PS50011"/>
    </source>
</evidence>
<evidence type="ECO:0000256" key="4">
    <source>
        <dbReference type="ARBA" id="ARBA00022475"/>
    </source>
</evidence>
<dbReference type="PANTHER" id="PTHR27008">
    <property type="entry name" value="OS04G0122200 PROTEIN"/>
    <property type="match status" value="1"/>
</dbReference>
<dbReference type="InterPro" id="IPR051809">
    <property type="entry name" value="Plant_receptor-like_S/T_kinase"/>
</dbReference>
<dbReference type="PROSITE" id="PS50011">
    <property type="entry name" value="PROTEIN_KINASE_DOM"/>
    <property type="match status" value="1"/>
</dbReference>
<keyword evidence="14 21" id="KW-0067">ATP-binding</keyword>
<dbReference type="EMBL" id="JBFOLK010000011">
    <property type="protein sequence ID" value="KAL2475160.1"/>
    <property type="molecule type" value="Genomic_DNA"/>
</dbReference>
<dbReference type="InterPro" id="IPR017441">
    <property type="entry name" value="Protein_kinase_ATP_BS"/>
</dbReference>
<dbReference type="GO" id="GO:0006952">
    <property type="term" value="P:defense response"/>
    <property type="evidence" value="ECO:0007669"/>
    <property type="project" value="UniProtKB-ARBA"/>
</dbReference>
<evidence type="ECO:0000256" key="22">
    <source>
        <dbReference type="SAM" id="Phobius"/>
    </source>
</evidence>
<dbReference type="GO" id="GO:0004674">
    <property type="term" value="F:protein serine/threonine kinase activity"/>
    <property type="evidence" value="ECO:0007669"/>
    <property type="project" value="UniProtKB-KW"/>
</dbReference>
<dbReference type="InterPro" id="IPR003591">
    <property type="entry name" value="Leu-rich_rpt_typical-subtyp"/>
</dbReference>
<dbReference type="Proteomes" id="UP001604336">
    <property type="component" value="Unassembled WGS sequence"/>
</dbReference>
<dbReference type="Pfam" id="PF00069">
    <property type="entry name" value="Pkinase"/>
    <property type="match status" value="1"/>
</dbReference>
<evidence type="ECO:0000256" key="17">
    <source>
        <dbReference type="ARBA" id="ARBA00023170"/>
    </source>
</evidence>
<dbReference type="FunFam" id="1.10.510.10:FF:000358">
    <property type="entry name" value="Putative leucine-rich repeat receptor-like serine/threonine-protein kinase"/>
    <property type="match status" value="1"/>
</dbReference>
<dbReference type="InterPro" id="IPR032675">
    <property type="entry name" value="LRR_dom_sf"/>
</dbReference>
<dbReference type="FunFam" id="3.80.10.10:FF:000288">
    <property type="entry name" value="LRR receptor-like serine/threonine-protein kinase EFR"/>
    <property type="match status" value="1"/>
</dbReference>
<dbReference type="Pfam" id="PF13855">
    <property type="entry name" value="LRR_8"/>
    <property type="match status" value="3"/>
</dbReference>
<comment type="subcellular location">
    <subcellularLocation>
        <location evidence="1">Cell membrane</location>
        <topology evidence="1">Single-pass membrane protein</topology>
    </subcellularLocation>
</comment>
<dbReference type="SUPFAM" id="SSF52058">
    <property type="entry name" value="L domain-like"/>
    <property type="match status" value="2"/>
</dbReference>
<evidence type="ECO:0000256" key="7">
    <source>
        <dbReference type="ARBA" id="ARBA00022614"/>
    </source>
</evidence>
<dbReference type="SMART" id="SM00365">
    <property type="entry name" value="LRR_SD22"/>
    <property type="match status" value="8"/>
</dbReference>
<protein>
    <recommendedName>
        <fullName evidence="3">non-specific serine/threonine protein kinase</fullName>
        <ecNumber evidence="3">2.7.11.1</ecNumber>
    </recommendedName>
</protein>
<gene>
    <name evidence="25" type="ORF">Adt_35896</name>
</gene>
<dbReference type="FunFam" id="3.80.10.10:FF:000095">
    <property type="entry name" value="LRR receptor-like serine/threonine-protein kinase GSO1"/>
    <property type="match status" value="1"/>
</dbReference>
<dbReference type="FunFam" id="3.80.10.10:FF:000041">
    <property type="entry name" value="LRR receptor-like serine/threonine-protein kinase ERECTA"/>
    <property type="match status" value="1"/>
</dbReference>
<dbReference type="Gene3D" id="3.80.10.10">
    <property type="entry name" value="Ribonuclease Inhibitor"/>
    <property type="match status" value="6"/>
</dbReference>
<dbReference type="Pfam" id="PF00560">
    <property type="entry name" value="LRR_1"/>
    <property type="match status" value="8"/>
</dbReference>
<evidence type="ECO:0000256" key="9">
    <source>
        <dbReference type="ARBA" id="ARBA00022692"/>
    </source>
</evidence>
<dbReference type="Gene3D" id="1.10.510.10">
    <property type="entry name" value="Transferase(Phosphotransferase) domain 1"/>
    <property type="match status" value="1"/>
</dbReference>
<sequence>MGKTSFFLLAFISVFQCLMICVAITNLNISTDQAALFALKSHITFDPRNPMAKNWSSSTAVCNWIGVKCSSRHQRITALIISDMGLTGSIPPHLGNLSFLAYLDISNNSFSGILPPELSRLRRLKHFNANSNNFVGEIPSWFSLLSRLQNLSLASNSFTGTIPSSLSNITKLESLVLGFNMLQGHIPPEIGNLQHLKRLSLGYNRLTGSIPLSIFNISSLQSLVLTNNSLSGELPINMCSHFQQLETLALSSNELDGQIPSVIHECSGLQILSLSYNDFTGSIPRQIANLSMLTILYLGNNKLEGEIIPEIGNLRQLELLSMENSGLTGTLPSSVFNITNLYWINLHGNHLSGSLTKEMCLHLPVLQFFDIGSNEFTGKIPKEIGNCTSLVNFYLGENNFTGEVPWEIGNLFNLDRLALYQNSLGGEIPPILFNISTLRGISLLGNYFSGSLPENICLQLPNLEELYLGINNLSGFIPASISNASKLTRLGLGYNHFTGSIPNSFGSLRHLQYLNVVVNSLTSESSVQGLSFFNSLTNCKQLRQLWIGDNPLNGILPDSIGNLSASLERIYAANSGIRGHIPNEIGNLSSLAFFFLHGNELTGSIPRTFGRLWNLQALNLYDNKVVGPIPSDLCNLIKLGYLSLSFNNICCSLPACLGNISSLRYIYLSGNRLNSTIPVRLWSLTDLMHLDLSSNFLSGSLPLEIGNLKVATLMNISMNQISGIIPTTVEGMKGIIELSFAFNRLEGLIPESFGNMLALESLDLSHNNLSGAVPLSLEALSHLTYFNVSFNKLSGEIPTGGPFSNFTYESYMSNEALCGASRLQVPACKASFPNHGRRRKQVLAIVSTSLAACIILASMTIILIRHRQRDNIPIQTDSLPAASHGRISYYELERATNGFSENNLLGVGSFSSVYKATMSGASVVAVKVFDLQKEGASRSFDTECEILRSLRHRNLVKIVSSCSNLDFKALILAYMPNGSLEMWLHSNNHFLDILQRLDLMIDVASALDYLHHGYSTPVVHCDLKPSNVLLDNDMVGHVSDFGIAKLLGVEETIAQTKTLATIGYIAPEYGSEGLVSTKCDIYSYGIMLMEAFSRKKPTDAMFEGELRLKDWIKESWPNAITQIADPGLLRPQEENFTAKLQLISSIMELAFRCCAQSPEERINVRDVLSALNKIRSRFSQFIHKH</sequence>
<evidence type="ECO:0000313" key="26">
    <source>
        <dbReference type="Proteomes" id="UP001604336"/>
    </source>
</evidence>
<dbReference type="FunFam" id="3.80.10.10:FF:000627">
    <property type="entry name" value="Probable leucine-rich repeat receptor-like protein kinase At2g33170"/>
    <property type="match status" value="1"/>
</dbReference>
<feature type="binding site" evidence="21">
    <location>
        <position position="927"/>
    </location>
    <ligand>
        <name>ATP</name>
        <dbReference type="ChEBI" id="CHEBI:30616"/>
    </ligand>
</feature>
<dbReference type="InterPro" id="IPR011009">
    <property type="entry name" value="Kinase-like_dom_sf"/>
</dbReference>
<keyword evidence="8" id="KW-0808">Transferase</keyword>
<dbReference type="SUPFAM" id="SSF56112">
    <property type="entry name" value="Protein kinase-like (PK-like)"/>
    <property type="match status" value="1"/>
</dbReference>
<proteinExistence type="inferred from homology"/>
<name>A0ABD1QG13_9LAMI</name>
<evidence type="ECO:0000256" key="18">
    <source>
        <dbReference type="ARBA" id="ARBA00023180"/>
    </source>
</evidence>
<evidence type="ECO:0000256" key="12">
    <source>
        <dbReference type="ARBA" id="ARBA00022741"/>
    </source>
</evidence>
<reference evidence="26" key="1">
    <citation type="submission" date="2024-07" db="EMBL/GenBank/DDBJ databases">
        <title>Two chromosome-level genome assemblies of Korean endemic species Abeliophyllum distichum and Forsythia ovata (Oleaceae).</title>
        <authorList>
            <person name="Jang H."/>
        </authorList>
    </citation>
    <scope>NUCLEOTIDE SEQUENCE [LARGE SCALE GENOMIC DNA]</scope>
</reference>
<keyword evidence="26" id="KW-1185">Reference proteome</keyword>
<evidence type="ECO:0000256" key="11">
    <source>
        <dbReference type="ARBA" id="ARBA00022737"/>
    </source>
</evidence>
<evidence type="ECO:0000256" key="10">
    <source>
        <dbReference type="ARBA" id="ARBA00022729"/>
    </source>
</evidence>
<evidence type="ECO:0000256" key="13">
    <source>
        <dbReference type="ARBA" id="ARBA00022777"/>
    </source>
</evidence>
<evidence type="ECO:0000256" key="1">
    <source>
        <dbReference type="ARBA" id="ARBA00004162"/>
    </source>
</evidence>
<dbReference type="Gene3D" id="3.30.200.20">
    <property type="entry name" value="Phosphorylase Kinase, domain 1"/>
    <property type="match status" value="1"/>
</dbReference>
<evidence type="ECO:0000256" key="16">
    <source>
        <dbReference type="ARBA" id="ARBA00023136"/>
    </source>
</evidence>
<organism evidence="25 26">
    <name type="scientific">Abeliophyllum distichum</name>
    <dbReference type="NCBI Taxonomy" id="126358"/>
    <lineage>
        <taxon>Eukaryota</taxon>
        <taxon>Viridiplantae</taxon>
        <taxon>Streptophyta</taxon>
        <taxon>Embryophyta</taxon>
        <taxon>Tracheophyta</taxon>
        <taxon>Spermatophyta</taxon>
        <taxon>Magnoliopsida</taxon>
        <taxon>eudicotyledons</taxon>
        <taxon>Gunneridae</taxon>
        <taxon>Pentapetalae</taxon>
        <taxon>asterids</taxon>
        <taxon>lamiids</taxon>
        <taxon>Lamiales</taxon>
        <taxon>Oleaceae</taxon>
        <taxon>Forsythieae</taxon>
        <taxon>Abeliophyllum</taxon>
    </lineage>
</organism>
<comment type="similarity">
    <text evidence="2">Belongs to the protein kinase superfamily. Ser/Thr protein kinase family.</text>
</comment>
<comment type="catalytic activity">
    <reaction evidence="20">
        <text>L-seryl-[protein] + ATP = O-phospho-L-seryl-[protein] + ADP + H(+)</text>
        <dbReference type="Rhea" id="RHEA:17989"/>
        <dbReference type="Rhea" id="RHEA-COMP:9863"/>
        <dbReference type="Rhea" id="RHEA-COMP:11604"/>
        <dbReference type="ChEBI" id="CHEBI:15378"/>
        <dbReference type="ChEBI" id="CHEBI:29999"/>
        <dbReference type="ChEBI" id="CHEBI:30616"/>
        <dbReference type="ChEBI" id="CHEBI:83421"/>
        <dbReference type="ChEBI" id="CHEBI:456216"/>
        <dbReference type="EC" id="2.7.11.1"/>
    </reaction>
</comment>
<keyword evidence="16 22" id="KW-0472">Membrane</keyword>
<keyword evidence="10 23" id="KW-0732">Signal</keyword>
<dbReference type="InterPro" id="IPR008271">
    <property type="entry name" value="Ser/Thr_kinase_AS"/>
</dbReference>
<feature type="domain" description="Protein kinase" evidence="24">
    <location>
        <begin position="899"/>
        <end position="1182"/>
    </location>
</feature>
<dbReference type="GO" id="GO:0005524">
    <property type="term" value="F:ATP binding"/>
    <property type="evidence" value="ECO:0007669"/>
    <property type="project" value="UniProtKB-UniRule"/>
</dbReference>
<keyword evidence="6" id="KW-0597">Phosphoprotein</keyword>
<dbReference type="SMART" id="SM00220">
    <property type="entry name" value="S_TKc"/>
    <property type="match status" value="1"/>
</dbReference>
<evidence type="ECO:0000256" key="15">
    <source>
        <dbReference type="ARBA" id="ARBA00022989"/>
    </source>
</evidence>
<dbReference type="PANTHER" id="PTHR27008:SF585">
    <property type="entry name" value="PROTEIN KINASE DOMAIN-CONTAINING PROTEIN"/>
    <property type="match status" value="1"/>
</dbReference>
<feature type="transmembrane region" description="Helical" evidence="22">
    <location>
        <begin position="842"/>
        <end position="864"/>
    </location>
</feature>
<evidence type="ECO:0000256" key="2">
    <source>
        <dbReference type="ARBA" id="ARBA00008684"/>
    </source>
</evidence>
<dbReference type="PROSITE" id="PS00108">
    <property type="entry name" value="PROTEIN_KINASE_ST"/>
    <property type="match status" value="1"/>
</dbReference>
<dbReference type="EC" id="2.7.11.1" evidence="3"/>
<keyword evidence="4" id="KW-1003">Cell membrane</keyword>
<comment type="catalytic activity">
    <reaction evidence="19">
        <text>L-threonyl-[protein] + ATP = O-phospho-L-threonyl-[protein] + ADP + H(+)</text>
        <dbReference type="Rhea" id="RHEA:46608"/>
        <dbReference type="Rhea" id="RHEA-COMP:11060"/>
        <dbReference type="Rhea" id="RHEA-COMP:11605"/>
        <dbReference type="ChEBI" id="CHEBI:15378"/>
        <dbReference type="ChEBI" id="CHEBI:30013"/>
        <dbReference type="ChEBI" id="CHEBI:30616"/>
        <dbReference type="ChEBI" id="CHEBI:61977"/>
        <dbReference type="ChEBI" id="CHEBI:456216"/>
        <dbReference type="EC" id="2.7.11.1"/>
    </reaction>
</comment>
<dbReference type="InterPro" id="IPR013210">
    <property type="entry name" value="LRR_N_plant-typ"/>
</dbReference>
<evidence type="ECO:0000256" key="23">
    <source>
        <dbReference type="SAM" id="SignalP"/>
    </source>
</evidence>
<keyword evidence="17" id="KW-0675">Receptor</keyword>
<comment type="caution">
    <text evidence="25">The sequence shown here is derived from an EMBL/GenBank/DDBJ whole genome shotgun (WGS) entry which is preliminary data.</text>
</comment>
<keyword evidence="5" id="KW-0723">Serine/threonine-protein kinase</keyword>
<dbReference type="InterPro" id="IPR000719">
    <property type="entry name" value="Prot_kinase_dom"/>
</dbReference>
<evidence type="ECO:0000256" key="8">
    <source>
        <dbReference type="ARBA" id="ARBA00022679"/>
    </source>
</evidence>
<evidence type="ECO:0000256" key="19">
    <source>
        <dbReference type="ARBA" id="ARBA00047899"/>
    </source>
</evidence>
<keyword evidence="18" id="KW-0325">Glycoprotein</keyword>
<evidence type="ECO:0000313" key="25">
    <source>
        <dbReference type="EMBL" id="KAL2475160.1"/>
    </source>
</evidence>
<keyword evidence="9 22" id="KW-0812">Transmembrane</keyword>
<keyword evidence="7" id="KW-0433">Leucine-rich repeat</keyword>